<accession>A0A060XJD4</accession>
<evidence type="ECO:0000313" key="2">
    <source>
        <dbReference type="Proteomes" id="UP000193380"/>
    </source>
</evidence>
<dbReference type="Proteomes" id="UP000193380">
    <property type="component" value="Unassembled WGS sequence"/>
</dbReference>
<sequence length="244" mass="26761">MIVTMLTAMYMVVRVVEKIGVLFARSDPPLPFLVTHPLPWQVHHVSQKRRSSATAECDGQTRNSVGVFRKINSDIFPNATLAVAVATLTVPCLLTCDRKDSACGNGCAAAPLSPTLPVEKAAATIQNQFRKYQQKKKETNCYALTIQYKYLETIRGSLKSSSLTSVMSLTLSTGTIKKRVVLTTMNTLYLTDHKNHSDHKTTAVSIRHHSGPQGQLQTKSTTGLMLLDTVTTLAAIGFTDHKPF</sequence>
<dbReference type="PaxDb" id="8022-A0A060XJD4"/>
<organism evidence="1 2">
    <name type="scientific">Oncorhynchus mykiss</name>
    <name type="common">Rainbow trout</name>
    <name type="synonym">Salmo gairdneri</name>
    <dbReference type="NCBI Taxonomy" id="8022"/>
    <lineage>
        <taxon>Eukaryota</taxon>
        <taxon>Metazoa</taxon>
        <taxon>Chordata</taxon>
        <taxon>Craniata</taxon>
        <taxon>Vertebrata</taxon>
        <taxon>Euteleostomi</taxon>
        <taxon>Actinopterygii</taxon>
        <taxon>Neopterygii</taxon>
        <taxon>Teleostei</taxon>
        <taxon>Protacanthopterygii</taxon>
        <taxon>Salmoniformes</taxon>
        <taxon>Salmonidae</taxon>
        <taxon>Salmoninae</taxon>
        <taxon>Oncorhynchus</taxon>
    </lineage>
</organism>
<proteinExistence type="predicted"/>
<dbReference type="EMBL" id="FR905491">
    <property type="protein sequence ID" value="CDQ79703.1"/>
    <property type="molecule type" value="Genomic_DNA"/>
</dbReference>
<name>A0A060XJD4_ONCMY</name>
<dbReference type="AlphaFoldDB" id="A0A060XJD4"/>
<gene>
    <name evidence="1" type="ORF">GSONMT00010395001</name>
</gene>
<reference evidence="1" key="1">
    <citation type="journal article" date="2014" name="Nat. Commun.">
        <title>The rainbow trout genome provides novel insights into evolution after whole-genome duplication in vertebrates.</title>
        <authorList>
            <person name="Berthelot C."/>
            <person name="Brunet F."/>
            <person name="Chalopin D."/>
            <person name="Juanchich A."/>
            <person name="Bernard M."/>
            <person name="Noel B."/>
            <person name="Bento P."/>
            <person name="Da Silva C."/>
            <person name="Labadie K."/>
            <person name="Alberti A."/>
            <person name="Aury J.M."/>
            <person name="Louis A."/>
            <person name="Dehais P."/>
            <person name="Bardou P."/>
            <person name="Montfort J."/>
            <person name="Klopp C."/>
            <person name="Cabau C."/>
            <person name="Gaspin C."/>
            <person name="Thorgaard G.H."/>
            <person name="Boussaha M."/>
            <person name="Quillet E."/>
            <person name="Guyomard R."/>
            <person name="Galiana D."/>
            <person name="Bobe J."/>
            <person name="Volff J.N."/>
            <person name="Genet C."/>
            <person name="Wincker P."/>
            <person name="Jaillon O."/>
            <person name="Roest Crollius H."/>
            <person name="Guiguen Y."/>
        </authorList>
    </citation>
    <scope>NUCLEOTIDE SEQUENCE [LARGE SCALE GENOMIC DNA]</scope>
</reference>
<reference evidence="1" key="2">
    <citation type="submission" date="2014-03" db="EMBL/GenBank/DDBJ databases">
        <authorList>
            <person name="Genoscope - CEA"/>
        </authorList>
    </citation>
    <scope>NUCLEOTIDE SEQUENCE</scope>
</reference>
<protein>
    <submittedName>
        <fullName evidence="1">Uncharacterized protein</fullName>
    </submittedName>
</protein>
<evidence type="ECO:0000313" key="1">
    <source>
        <dbReference type="EMBL" id="CDQ79703.1"/>
    </source>
</evidence>